<evidence type="ECO:0000313" key="2">
    <source>
        <dbReference type="EMBL" id="GAP28328.1"/>
    </source>
</evidence>
<reference evidence="3" key="1">
    <citation type="submission" date="2015-07" db="EMBL/GenBank/DDBJ databases">
        <title>Nocardia seriolae U-1 whole genome shotgun sequence.</title>
        <authorList>
            <person name="Imajoh M."/>
            <person name="Fukumoto Y."/>
            <person name="Sukeda M."/>
            <person name="Yamane J."/>
            <person name="Yamasaki K."/>
            <person name="Shimizu M."/>
            <person name="Ohnishi K."/>
            <person name="Oshima S."/>
        </authorList>
    </citation>
    <scope>NUCLEOTIDE SEQUENCE [LARGE SCALE GENOMIC DNA]</scope>
    <source>
        <strain evidence="3">U-1</strain>
    </source>
</reference>
<comment type="caution">
    <text evidence="2">The sequence shown here is derived from an EMBL/GenBank/DDBJ whole genome shotgun (WGS) entry which is preliminary data.</text>
</comment>
<feature type="transmembrane region" description="Helical" evidence="1">
    <location>
        <begin position="12"/>
        <end position="35"/>
    </location>
</feature>
<reference evidence="2 3" key="2">
    <citation type="journal article" date="2016" name="Genome Announc.">
        <title>Draft Genome Sequence of Erythromycin- and Oxytetracycline-Sensitive Nocardia seriolae Strain U-1 (NBRC 110359).</title>
        <authorList>
            <person name="Imajoh M."/>
            <person name="Sukeda M."/>
            <person name="Shimizu M."/>
            <person name="Yamane J."/>
            <person name="Ohnishi K."/>
            <person name="Oshima S."/>
        </authorList>
    </citation>
    <scope>NUCLEOTIDE SEQUENCE [LARGE SCALE GENOMIC DNA]</scope>
    <source>
        <strain evidence="2 3">U-1</strain>
    </source>
</reference>
<protein>
    <recommendedName>
        <fullName evidence="4">PQQ-binding-like beta-propeller repeat protein</fullName>
    </recommendedName>
</protein>
<name>A0A0B8N328_9NOCA</name>
<dbReference type="Proteomes" id="UP000037179">
    <property type="component" value="Unassembled WGS sequence"/>
</dbReference>
<dbReference type="Gene3D" id="2.130.10.10">
    <property type="entry name" value="YVTN repeat-like/Quinoprotein amine dehydrogenase"/>
    <property type="match status" value="1"/>
</dbReference>
<dbReference type="InterPro" id="IPR015943">
    <property type="entry name" value="WD40/YVTN_repeat-like_dom_sf"/>
</dbReference>
<keyword evidence="3" id="KW-1185">Reference proteome</keyword>
<dbReference type="RefSeq" id="WP_033087442.1">
    <property type="nucleotide sequence ID" value="NZ_AP017900.1"/>
</dbReference>
<dbReference type="SUPFAM" id="SSF50998">
    <property type="entry name" value="Quinoprotein alcohol dehydrogenase-like"/>
    <property type="match status" value="1"/>
</dbReference>
<evidence type="ECO:0000313" key="3">
    <source>
        <dbReference type="Proteomes" id="UP000037179"/>
    </source>
</evidence>
<evidence type="ECO:0000256" key="1">
    <source>
        <dbReference type="SAM" id="Phobius"/>
    </source>
</evidence>
<dbReference type="InterPro" id="IPR011047">
    <property type="entry name" value="Quinoprotein_ADH-like_sf"/>
</dbReference>
<proteinExistence type="predicted"/>
<accession>A0A0B8N328</accession>
<dbReference type="GeneID" id="93370088"/>
<evidence type="ECO:0008006" key="4">
    <source>
        <dbReference type="Google" id="ProtNLM"/>
    </source>
</evidence>
<dbReference type="EMBL" id="BBYQ01000032">
    <property type="protein sequence ID" value="GAP28328.1"/>
    <property type="molecule type" value="Genomic_DNA"/>
</dbReference>
<keyword evidence="1" id="KW-0812">Transmembrane</keyword>
<organism evidence="2 3">
    <name type="scientific">Nocardia seriolae</name>
    <dbReference type="NCBI Taxonomy" id="37332"/>
    <lineage>
        <taxon>Bacteria</taxon>
        <taxon>Bacillati</taxon>
        <taxon>Actinomycetota</taxon>
        <taxon>Actinomycetes</taxon>
        <taxon>Mycobacteriales</taxon>
        <taxon>Nocardiaceae</taxon>
        <taxon>Nocardia</taxon>
    </lineage>
</organism>
<gene>
    <name evidence="2" type="ORF">NSK11_contig00032-0033</name>
</gene>
<dbReference type="AlphaFoldDB" id="A0A0B8N328"/>
<keyword evidence="1" id="KW-1133">Transmembrane helix</keyword>
<keyword evidence="1" id="KW-0472">Membrane</keyword>
<sequence>MLAPERRTRADILTAVAIAALVAIATAVVVLTSGVRGTHAQSATVDLPVPSTGGPVPGQVRELWQQPDDAAMRSLVVGGVAITADGGAVTGRDPRTGEQVWKYERDLPLCAVEVQFGTVIATYRTEPGFKEDRGCSQTTLLNAEQGSRVTARSSYMDDKITLWPDGTYVLALGANRLELWRSDLVRTLEYGYVDAPVNPHTQPRSDCRLISAGSAPSRVAVLERCGKDTADRLSILNPAPKDGTMPEDYSSHVLNEPGGAVDGARVLAVSDTRVALYLPGTQTSPPVLTIYDVSGNLLATQQLSTPLADDAMVARLSTGFFVFTGENLIALNLTTLDPLWGTQHVLGTPAMMAGQLIVPVADGLAVLDQNTGAQTSRIPLQRSDYHNEPISLAVSGQTFLERRGARLYGVGGPAA</sequence>